<feature type="region of interest" description="Disordered" evidence="1">
    <location>
        <begin position="1"/>
        <end position="22"/>
    </location>
</feature>
<organism evidence="2 3">
    <name type="scientific">Trichinella murrelli</name>
    <dbReference type="NCBI Taxonomy" id="144512"/>
    <lineage>
        <taxon>Eukaryota</taxon>
        <taxon>Metazoa</taxon>
        <taxon>Ecdysozoa</taxon>
        <taxon>Nematoda</taxon>
        <taxon>Enoplea</taxon>
        <taxon>Dorylaimia</taxon>
        <taxon>Trichinellida</taxon>
        <taxon>Trichinellidae</taxon>
        <taxon>Trichinella</taxon>
    </lineage>
</organism>
<proteinExistence type="predicted"/>
<gene>
    <name evidence="2" type="ORF">T05_160</name>
</gene>
<protein>
    <submittedName>
        <fullName evidence="2">Uncharacterized protein</fullName>
    </submittedName>
</protein>
<dbReference type="AlphaFoldDB" id="A0A0V0UH84"/>
<dbReference type="EMBL" id="JYDJ01000003">
    <property type="protein sequence ID" value="KRX50804.1"/>
    <property type="molecule type" value="Genomic_DNA"/>
</dbReference>
<sequence>MHKWRSLQTSSRMKKQSNRMENGDVHLASQLSRLTGCLSDLPDIEFHWTKIEDCQCDSKKMRLSPFYWLFIEPFYSNFHETAEHYEIN</sequence>
<keyword evidence="3" id="KW-1185">Reference proteome</keyword>
<reference evidence="2 3" key="1">
    <citation type="submission" date="2015-01" db="EMBL/GenBank/DDBJ databases">
        <title>Evolution of Trichinella species and genotypes.</title>
        <authorList>
            <person name="Korhonen P.K."/>
            <person name="Edoardo P."/>
            <person name="Giuseppe L.R."/>
            <person name="Gasser R.B."/>
        </authorList>
    </citation>
    <scope>NUCLEOTIDE SEQUENCE [LARGE SCALE GENOMIC DNA]</scope>
    <source>
        <strain evidence="2">ISS417</strain>
    </source>
</reference>
<feature type="compositionally biased region" description="Polar residues" evidence="1">
    <location>
        <begin position="1"/>
        <end position="11"/>
    </location>
</feature>
<evidence type="ECO:0000313" key="2">
    <source>
        <dbReference type="EMBL" id="KRX50804.1"/>
    </source>
</evidence>
<name>A0A0V0UH84_9BILA</name>
<evidence type="ECO:0000256" key="1">
    <source>
        <dbReference type="SAM" id="MobiDB-lite"/>
    </source>
</evidence>
<comment type="caution">
    <text evidence="2">The sequence shown here is derived from an EMBL/GenBank/DDBJ whole genome shotgun (WGS) entry which is preliminary data.</text>
</comment>
<dbReference type="Proteomes" id="UP000055048">
    <property type="component" value="Unassembled WGS sequence"/>
</dbReference>
<accession>A0A0V0UH84</accession>
<evidence type="ECO:0000313" key="3">
    <source>
        <dbReference type="Proteomes" id="UP000055048"/>
    </source>
</evidence>